<evidence type="ECO:0000313" key="4">
    <source>
        <dbReference type="Proteomes" id="UP000001861"/>
    </source>
</evidence>
<feature type="compositionally biased region" description="Acidic residues" evidence="1">
    <location>
        <begin position="46"/>
        <end position="66"/>
    </location>
</feature>
<proteinExistence type="predicted"/>
<dbReference type="Proteomes" id="UP000001861">
    <property type="component" value="Unassembled WGS sequence"/>
</dbReference>
<feature type="domain" description="Fungal-type protein kinase" evidence="2">
    <location>
        <begin position="177"/>
        <end position="529"/>
    </location>
</feature>
<dbReference type="InterPro" id="IPR011009">
    <property type="entry name" value="Kinase-like_dom_sf"/>
</dbReference>
<keyword evidence="3" id="KW-0418">Kinase</keyword>
<comment type="caution">
    <text evidence="3">The sequence shown here is derived from an EMBL/GenBank/DDBJ whole genome shotgun (WGS) entry which is preliminary data.</text>
</comment>
<feature type="compositionally biased region" description="Basic and acidic residues" evidence="1">
    <location>
        <begin position="32"/>
        <end position="45"/>
    </location>
</feature>
<dbReference type="InterPro" id="IPR008266">
    <property type="entry name" value="Tyr_kinase_AS"/>
</dbReference>
<dbReference type="OrthoDB" id="3271139at2759"/>
<protein>
    <submittedName>
        <fullName evidence="3">Other/FunK1 protein kinase</fullName>
    </submittedName>
</protein>
<dbReference type="InterPro" id="IPR040976">
    <property type="entry name" value="Pkinase_fungal"/>
</dbReference>
<feature type="region of interest" description="Disordered" evidence="1">
    <location>
        <begin position="19"/>
        <end position="66"/>
    </location>
</feature>
<dbReference type="SUPFAM" id="SSF56112">
    <property type="entry name" value="Protein kinase-like (PK-like)"/>
    <property type="match status" value="1"/>
</dbReference>
<organism evidence="3 4">
    <name type="scientific">Coprinopsis cinerea (strain Okayama-7 / 130 / ATCC MYA-4618 / FGSC 9003)</name>
    <name type="common">Inky cap fungus</name>
    <name type="synonym">Hormographiella aspergillata</name>
    <dbReference type="NCBI Taxonomy" id="240176"/>
    <lineage>
        <taxon>Eukaryota</taxon>
        <taxon>Fungi</taxon>
        <taxon>Dikarya</taxon>
        <taxon>Basidiomycota</taxon>
        <taxon>Agaricomycotina</taxon>
        <taxon>Agaricomycetes</taxon>
        <taxon>Agaricomycetidae</taxon>
        <taxon>Agaricales</taxon>
        <taxon>Agaricineae</taxon>
        <taxon>Psathyrellaceae</taxon>
        <taxon>Coprinopsis</taxon>
    </lineage>
</organism>
<dbReference type="RefSeq" id="XP_001840538.1">
    <property type="nucleotide sequence ID" value="XM_001840486.1"/>
</dbReference>
<dbReference type="KEGG" id="cci:CC1G_07268"/>
<accession>A8PD57</accession>
<reference evidence="3 4" key="1">
    <citation type="journal article" date="2010" name="Proc. Natl. Acad. Sci. U.S.A.">
        <title>Insights into evolution of multicellular fungi from the assembled chromosomes of the mushroom Coprinopsis cinerea (Coprinus cinereus).</title>
        <authorList>
            <person name="Stajich J.E."/>
            <person name="Wilke S.K."/>
            <person name="Ahren D."/>
            <person name="Au C.H."/>
            <person name="Birren B.W."/>
            <person name="Borodovsky M."/>
            <person name="Burns C."/>
            <person name="Canback B."/>
            <person name="Casselton L.A."/>
            <person name="Cheng C.K."/>
            <person name="Deng J."/>
            <person name="Dietrich F.S."/>
            <person name="Fargo D.C."/>
            <person name="Farman M.L."/>
            <person name="Gathman A.C."/>
            <person name="Goldberg J."/>
            <person name="Guigo R."/>
            <person name="Hoegger P.J."/>
            <person name="Hooker J.B."/>
            <person name="Huggins A."/>
            <person name="James T.Y."/>
            <person name="Kamada T."/>
            <person name="Kilaru S."/>
            <person name="Kodira C."/>
            <person name="Kues U."/>
            <person name="Kupfer D."/>
            <person name="Kwan H.S."/>
            <person name="Lomsadze A."/>
            <person name="Li W."/>
            <person name="Lilly W.W."/>
            <person name="Ma L.J."/>
            <person name="Mackey A.J."/>
            <person name="Manning G."/>
            <person name="Martin F."/>
            <person name="Muraguchi H."/>
            <person name="Natvig D.O."/>
            <person name="Palmerini H."/>
            <person name="Ramesh M.A."/>
            <person name="Rehmeyer C.J."/>
            <person name="Roe B.A."/>
            <person name="Shenoy N."/>
            <person name="Stanke M."/>
            <person name="Ter-Hovhannisyan V."/>
            <person name="Tunlid A."/>
            <person name="Velagapudi R."/>
            <person name="Vision T.J."/>
            <person name="Zeng Q."/>
            <person name="Zolan M.E."/>
            <person name="Pukkila P.J."/>
        </authorList>
    </citation>
    <scope>NUCLEOTIDE SEQUENCE [LARGE SCALE GENOMIC DNA]</scope>
    <source>
        <strain evidence="4">Okayama-7 / 130 / ATCC MYA-4618 / FGSC 9003</strain>
    </source>
</reference>
<dbReference type="Gene3D" id="1.10.510.10">
    <property type="entry name" value="Transferase(Phosphotransferase) domain 1"/>
    <property type="match status" value="1"/>
</dbReference>
<dbReference type="GO" id="GO:0004672">
    <property type="term" value="F:protein kinase activity"/>
    <property type="evidence" value="ECO:0007669"/>
    <property type="project" value="InterPro"/>
</dbReference>
<dbReference type="PANTHER" id="PTHR38248:SF2">
    <property type="entry name" value="FUNK1 11"/>
    <property type="match status" value="1"/>
</dbReference>
<dbReference type="VEuPathDB" id="FungiDB:CC1G_07268"/>
<dbReference type="eggNOG" id="ENOG502SIZI">
    <property type="taxonomic scope" value="Eukaryota"/>
</dbReference>
<evidence type="ECO:0000256" key="1">
    <source>
        <dbReference type="SAM" id="MobiDB-lite"/>
    </source>
</evidence>
<dbReference type="AlphaFoldDB" id="A8PD57"/>
<sequence length="676" mass="77721">MKPTFFQCSYEQLMARYFPKPAHPPEFNLDDSLTRMRDRVQRNDGGDEEGEEKNENVNDEEEEEEEEDIRDLLQTTVNSSWLEGTGFAIVLSKAYKPDSSLHPKTRINGGLYKINEAPSKDERPDYETLEVGIGVVPPDRKDFFDDFVGQPFASAPPASQEALEQAKSYSLIPFVFQHRTHHYTVFIFGSLARIVRWDRAGFVFTEAFNYLNYPELLGDFLWRYIHLSPTDRGFDATVERVLSETPDWHLIQRRADTPRKLKGHDVDEHVRMLFQETIRTGRRYKLSVQGRYFLIGQPHIRSPVASSRGTRGYIAIDTMNPDGPFVFLKDTWRVLRGDLRKEGDVLLDLNTPEEEPQRGRKYIPTLVSHGDVEGGWQKTDSQDFWAELNHPDSSKTCPLKTHQHYRLVVKEVGLPITEFKNGREMLTIILHGVAAHGYAHKKGYMHRDISVGNILIFVRADVEEGRLKEERHGLLTDWELAEKLTDQGPRHLERTGTWQFLAIDILDNPSKPVEVWHEMESWFHLTLWLAVQYLPHNVQNVAVFMSDFFDDAAKPYDGSTHQKCGTLKRTSMETGRICFADGTHFKFGAQDDPFVPHAINKVLAQLARAFSYRYQELLRANAPPWLEVDVADPTPAQIKALENIGDQVRFEELLVECLNGPGWPEDDKTEPQVSLC</sequence>
<dbReference type="GeneID" id="6017185"/>
<dbReference type="OMA" id="METGRIC"/>
<name>A8PD57_COPC7</name>
<dbReference type="PANTHER" id="PTHR38248">
    <property type="entry name" value="FUNK1 6"/>
    <property type="match status" value="1"/>
</dbReference>
<evidence type="ECO:0000259" key="2">
    <source>
        <dbReference type="Pfam" id="PF17667"/>
    </source>
</evidence>
<dbReference type="Pfam" id="PF17667">
    <property type="entry name" value="Pkinase_fungal"/>
    <property type="match status" value="1"/>
</dbReference>
<dbReference type="PROSITE" id="PS00109">
    <property type="entry name" value="PROTEIN_KINASE_TYR"/>
    <property type="match status" value="1"/>
</dbReference>
<dbReference type="InParanoid" id="A8PD57"/>
<keyword evidence="3" id="KW-0808">Transferase</keyword>
<evidence type="ECO:0000313" key="3">
    <source>
        <dbReference type="EMBL" id="EAU81338.1"/>
    </source>
</evidence>
<keyword evidence="4" id="KW-1185">Reference proteome</keyword>
<gene>
    <name evidence="3" type="ORF">CC1G_07268</name>
</gene>
<dbReference type="EMBL" id="AACS02000006">
    <property type="protein sequence ID" value="EAU81338.1"/>
    <property type="molecule type" value="Genomic_DNA"/>
</dbReference>